<comment type="catalytic activity">
    <reaction evidence="12">
        <text>Preferential cleavage: (Ac)2-L-Lys-D-Ala-|-D-Ala. Also transpeptidation of peptidyl-alanyl moieties that are N-acyl substituents of D-alanine.</text>
        <dbReference type="EC" id="3.4.16.4"/>
    </reaction>
</comment>
<evidence type="ECO:0000256" key="8">
    <source>
        <dbReference type="ARBA" id="ARBA00022801"/>
    </source>
</evidence>
<dbReference type="Pfam" id="PF07943">
    <property type="entry name" value="PBP5_C"/>
    <property type="match status" value="1"/>
</dbReference>
<evidence type="ECO:0000256" key="7">
    <source>
        <dbReference type="ARBA" id="ARBA00022729"/>
    </source>
</evidence>
<evidence type="ECO:0000256" key="10">
    <source>
        <dbReference type="ARBA" id="ARBA00022984"/>
    </source>
</evidence>
<comment type="caution">
    <text evidence="15">The sequence shown here is derived from an EMBL/GenBank/DDBJ whole genome shotgun (WGS) entry which is preliminary data.</text>
</comment>
<proteinExistence type="inferred from homology"/>
<evidence type="ECO:0000256" key="11">
    <source>
        <dbReference type="ARBA" id="ARBA00023316"/>
    </source>
</evidence>
<dbReference type="GO" id="GO:0016787">
    <property type="term" value="F:hydrolase activity"/>
    <property type="evidence" value="ECO:0007669"/>
    <property type="project" value="UniProtKB-KW"/>
</dbReference>
<comment type="pathway">
    <text evidence="2">Cell wall biogenesis; peptidoglycan biosynthesis.</text>
</comment>
<organism evidence="15 16">
    <name type="scientific">Cytobacillus mangrovibacter</name>
    <dbReference type="NCBI Taxonomy" id="3299024"/>
    <lineage>
        <taxon>Bacteria</taxon>
        <taxon>Bacillati</taxon>
        <taxon>Bacillota</taxon>
        <taxon>Bacilli</taxon>
        <taxon>Bacillales</taxon>
        <taxon>Bacillaceae</taxon>
        <taxon>Cytobacillus</taxon>
    </lineage>
</organism>
<evidence type="ECO:0000256" key="2">
    <source>
        <dbReference type="ARBA" id="ARBA00004752"/>
    </source>
</evidence>
<dbReference type="InterPro" id="IPR001967">
    <property type="entry name" value="Peptidase_S11_N"/>
</dbReference>
<evidence type="ECO:0000256" key="3">
    <source>
        <dbReference type="ARBA" id="ARBA00007164"/>
    </source>
</evidence>
<evidence type="ECO:0000256" key="5">
    <source>
        <dbReference type="ARBA" id="ARBA00022645"/>
    </source>
</evidence>
<keyword evidence="11" id="KW-0961">Cell wall biogenesis/degradation</keyword>
<dbReference type="SMART" id="SM00936">
    <property type="entry name" value="PBP5_C"/>
    <property type="match status" value="1"/>
</dbReference>
<dbReference type="Gene3D" id="3.40.710.10">
    <property type="entry name" value="DD-peptidase/beta-lactamase superfamily"/>
    <property type="match status" value="1"/>
</dbReference>
<dbReference type="Gene3D" id="2.60.410.10">
    <property type="entry name" value="D-Ala-D-Ala carboxypeptidase, C-terminal domain"/>
    <property type="match status" value="1"/>
</dbReference>
<keyword evidence="7" id="KW-0732">Signal</keyword>
<keyword evidence="8 15" id="KW-0378">Hydrolase</keyword>
<sequence length="459" mass="51397">MLEGFILKIKKYRKYVASMLAFIMLMGLFTGLNKAQAEDILNVNADGAILIEAETGRVLYAKNPDQVLGIASMTKMMTEYLLLEAIAEKRVKWDQEYAVSEYVYKVSQDYPYLSNVPLRRDGKYNIRELYQAMTIYSANGATIAIAETIAGSEANFVKMMNEKAEELGLQDYKFVNSTGLNNSDLKGYHHTGNIEEENVMSARATAKLASHLISDFPEVLDTASTPKMKFREGTDDVIQMDNWNWMLPSLVYGYEGVDGLKTGTTEFAGLCFTGTAERNGTRYITVIMNAKDENGSNTNKKIRFDETRKMFDYAFSNFNKEELFPGNYQVKGKKTLPVIKGKEDKVKIQTNAPISMVIKNGEKENYKPELVLDKKKLNDKGELTAPIKEGEKIGTLTLKVADGQALNFLTEDGQKNIQVDVVAAEAVEKANWFVLMMRGVGGFFGNVWGSISSTVKGWF</sequence>
<protein>
    <recommendedName>
        <fullName evidence="4">serine-type D-Ala-D-Ala carboxypeptidase</fullName>
        <ecNumber evidence="4">3.4.16.4</ecNumber>
    </recommendedName>
</protein>
<evidence type="ECO:0000256" key="12">
    <source>
        <dbReference type="ARBA" id="ARBA00034000"/>
    </source>
</evidence>
<dbReference type="InterPro" id="IPR012338">
    <property type="entry name" value="Beta-lactam/transpept-like"/>
</dbReference>
<evidence type="ECO:0000313" key="16">
    <source>
        <dbReference type="Proteomes" id="UP001601058"/>
    </source>
</evidence>
<evidence type="ECO:0000256" key="1">
    <source>
        <dbReference type="ARBA" id="ARBA00003217"/>
    </source>
</evidence>
<dbReference type="SUPFAM" id="SSF69189">
    <property type="entry name" value="Penicillin-binding protein associated domain"/>
    <property type="match status" value="1"/>
</dbReference>
<dbReference type="SUPFAM" id="SSF56601">
    <property type="entry name" value="beta-lactamase/transpeptidase-like"/>
    <property type="match status" value="1"/>
</dbReference>
<keyword evidence="10" id="KW-0573">Peptidoglycan synthesis</keyword>
<dbReference type="PRINTS" id="PR00725">
    <property type="entry name" value="DADACBPTASE1"/>
</dbReference>
<keyword evidence="9" id="KW-0133">Cell shape</keyword>
<gene>
    <name evidence="15" type="ORF">ACFYKT_22100</name>
</gene>
<evidence type="ECO:0000256" key="6">
    <source>
        <dbReference type="ARBA" id="ARBA00022670"/>
    </source>
</evidence>
<dbReference type="EC" id="3.4.16.4" evidence="4"/>
<comment type="function">
    <text evidence="1">Removes C-terminal D-alanyl residues from sugar-peptide cell wall precursors.</text>
</comment>
<dbReference type="InterPro" id="IPR018044">
    <property type="entry name" value="Peptidase_S11"/>
</dbReference>
<name>A0ABW6K456_9BACI</name>
<dbReference type="RefSeq" id="WP_389224303.1">
    <property type="nucleotide sequence ID" value="NZ_JBIACJ010000025.1"/>
</dbReference>
<accession>A0ABW6K456</accession>
<reference evidence="15 16" key="1">
    <citation type="submission" date="2024-08" db="EMBL/GenBank/DDBJ databases">
        <title>Two novel Cytobacillus novel species.</title>
        <authorList>
            <person name="Liu G."/>
        </authorList>
    </citation>
    <scope>NUCLEOTIDE SEQUENCE [LARGE SCALE GENOMIC DNA]</scope>
    <source>
        <strain evidence="15 16">FJAT-53684</strain>
    </source>
</reference>
<dbReference type="InterPro" id="IPR037167">
    <property type="entry name" value="Peptidase_S11_C_sf"/>
</dbReference>
<dbReference type="PANTHER" id="PTHR21581:SF11">
    <property type="entry name" value="D-ALANYL-D-ALANINE CARBOXYPEPTIDASE DACA"/>
    <property type="match status" value="1"/>
</dbReference>
<evidence type="ECO:0000256" key="9">
    <source>
        <dbReference type="ARBA" id="ARBA00022960"/>
    </source>
</evidence>
<dbReference type="InterPro" id="IPR012907">
    <property type="entry name" value="Peptidase_S11_C"/>
</dbReference>
<comment type="similarity">
    <text evidence="3 13">Belongs to the peptidase S11 family.</text>
</comment>
<dbReference type="InterPro" id="IPR015956">
    <property type="entry name" value="Peniciliin-bd_prot_C_sf"/>
</dbReference>
<dbReference type="EMBL" id="JBIACJ010000025">
    <property type="protein sequence ID" value="MFE8698965.1"/>
    <property type="molecule type" value="Genomic_DNA"/>
</dbReference>
<evidence type="ECO:0000256" key="13">
    <source>
        <dbReference type="RuleBase" id="RU004016"/>
    </source>
</evidence>
<dbReference type="PANTHER" id="PTHR21581">
    <property type="entry name" value="D-ALANYL-D-ALANINE CARBOXYPEPTIDASE"/>
    <property type="match status" value="1"/>
</dbReference>
<feature type="domain" description="Peptidase S11 D-Ala-D-Ala carboxypeptidase A C-terminal" evidence="14">
    <location>
        <begin position="318"/>
        <end position="429"/>
    </location>
</feature>
<dbReference type="Pfam" id="PF00768">
    <property type="entry name" value="Peptidase_S11"/>
    <property type="match status" value="1"/>
</dbReference>
<dbReference type="Proteomes" id="UP001601058">
    <property type="component" value="Unassembled WGS sequence"/>
</dbReference>
<keyword evidence="16" id="KW-1185">Reference proteome</keyword>
<evidence type="ECO:0000313" key="15">
    <source>
        <dbReference type="EMBL" id="MFE8698965.1"/>
    </source>
</evidence>
<evidence type="ECO:0000259" key="14">
    <source>
        <dbReference type="SMART" id="SM00936"/>
    </source>
</evidence>
<evidence type="ECO:0000256" key="4">
    <source>
        <dbReference type="ARBA" id="ARBA00012448"/>
    </source>
</evidence>
<keyword evidence="5" id="KW-0121">Carboxypeptidase</keyword>
<keyword evidence="6" id="KW-0645">Protease</keyword>